<dbReference type="Proteomes" id="UP001396334">
    <property type="component" value="Unassembled WGS sequence"/>
</dbReference>
<gene>
    <name evidence="2" type="ORF">V6N11_014330</name>
</gene>
<evidence type="ECO:0000313" key="3">
    <source>
        <dbReference type="Proteomes" id="UP001396334"/>
    </source>
</evidence>
<dbReference type="InterPro" id="IPR044730">
    <property type="entry name" value="RNase_H-like_dom_plant"/>
</dbReference>
<dbReference type="EMBL" id="JBBPBN010002451">
    <property type="protein sequence ID" value="KAK8476050.1"/>
    <property type="molecule type" value="Genomic_DNA"/>
</dbReference>
<dbReference type="CDD" id="cd06222">
    <property type="entry name" value="RNase_H_like"/>
    <property type="match status" value="1"/>
</dbReference>
<dbReference type="Pfam" id="PF13456">
    <property type="entry name" value="RVT_3"/>
    <property type="match status" value="1"/>
</dbReference>
<dbReference type="Gene3D" id="3.30.420.10">
    <property type="entry name" value="Ribonuclease H-like superfamily/Ribonuclease H"/>
    <property type="match status" value="1"/>
</dbReference>
<accession>A0ABR1Z828</accession>
<evidence type="ECO:0000313" key="2">
    <source>
        <dbReference type="EMBL" id="KAK8476050.1"/>
    </source>
</evidence>
<dbReference type="InterPro" id="IPR002156">
    <property type="entry name" value="RNaseH_domain"/>
</dbReference>
<proteinExistence type="predicted"/>
<dbReference type="InterPro" id="IPR053151">
    <property type="entry name" value="RNase_H-like"/>
</dbReference>
<organism evidence="2 3">
    <name type="scientific">Hibiscus sabdariffa</name>
    <name type="common">roselle</name>
    <dbReference type="NCBI Taxonomy" id="183260"/>
    <lineage>
        <taxon>Eukaryota</taxon>
        <taxon>Viridiplantae</taxon>
        <taxon>Streptophyta</taxon>
        <taxon>Embryophyta</taxon>
        <taxon>Tracheophyta</taxon>
        <taxon>Spermatophyta</taxon>
        <taxon>Magnoliopsida</taxon>
        <taxon>eudicotyledons</taxon>
        <taxon>Gunneridae</taxon>
        <taxon>Pentapetalae</taxon>
        <taxon>rosids</taxon>
        <taxon>malvids</taxon>
        <taxon>Malvales</taxon>
        <taxon>Malvaceae</taxon>
        <taxon>Malvoideae</taxon>
        <taxon>Hibiscus</taxon>
    </lineage>
</organism>
<dbReference type="PANTHER" id="PTHR47723">
    <property type="entry name" value="OS05G0353850 PROTEIN"/>
    <property type="match status" value="1"/>
</dbReference>
<dbReference type="SUPFAM" id="SSF53098">
    <property type="entry name" value="Ribonuclease H-like"/>
    <property type="match status" value="1"/>
</dbReference>
<feature type="domain" description="RNase H type-1" evidence="1">
    <location>
        <begin position="116"/>
        <end position="196"/>
    </location>
</feature>
<protein>
    <recommendedName>
        <fullName evidence="1">RNase H type-1 domain-containing protein</fullName>
    </recommendedName>
</protein>
<dbReference type="InterPro" id="IPR012337">
    <property type="entry name" value="RNaseH-like_sf"/>
</dbReference>
<comment type="caution">
    <text evidence="2">The sequence shown here is derived from an EMBL/GenBank/DDBJ whole genome shotgun (WGS) entry which is preliminary data.</text>
</comment>
<dbReference type="PANTHER" id="PTHR47723:SF13">
    <property type="entry name" value="PUTATIVE-RELATED"/>
    <property type="match status" value="1"/>
</dbReference>
<dbReference type="InterPro" id="IPR036397">
    <property type="entry name" value="RNaseH_sf"/>
</dbReference>
<evidence type="ECO:0000259" key="1">
    <source>
        <dbReference type="Pfam" id="PF13456"/>
    </source>
</evidence>
<sequence>MSVTGGSSSLHRAKRAIFGCMSGRRERRRWLRPFLGTWWRSGSGAMFAWWKSARLLLALASATRKRLGWQMRLRITRDSHECWRKSSQVDEVDRSLQTPSGLVSGSNHSHRRIEGKKTKAELRRIYSGLLLAWNVGLSHIIVEFDCVEAIKLIHQDDSLRGMIAIVCYIKELCKKDWRVSCLCIPRSGNRVADALAVKIYTLDLGLVSF</sequence>
<name>A0ABR1Z828_9ROSI</name>
<keyword evidence="3" id="KW-1185">Reference proteome</keyword>
<reference evidence="2 3" key="1">
    <citation type="journal article" date="2024" name="G3 (Bethesda)">
        <title>Genome assembly of Hibiscus sabdariffa L. provides insights into metabolisms of medicinal natural products.</title>
        <authorList>
            <person name="Kim T."/>
        </authorList>
    </citation>
    <scope>NUCLEOTIDE SEQUENCE [LARGE SCALE GENOMIC DNA]</scope>
    <source>
        <strain evidence="2">TK-2024</strain>
        <tissue evidence="2">Old leaves</tissue>
    </source>
</reference>